<dbReference type="Gene3D" id="3.40.50.300">
    <property type="entry name" value="P-loop containing nucleotide triphosphate hydrolases"/>
    <property type="match status" value="1"/>
</dbReference>
<comment type="caution">
    <text evidence="4">The sequence shown here is derived from an EMBL/GenBank/DDBJ whole genome shotgun (WGS) entry which is preliminary data.</text>
</comment>
<organism evidence="4 5">
    <name type="scientific">Aduncisulcus paluster</name>
    <dbReference type="NCBI Taxonomy" id="2918883"/>
    <lineage>
        <taxon>Eukaryota</taxon>
        <taxon>Metamonada</taxon>
        <taxon>Carpediemonas-like organisms</taxon>
        <taxon>Aduncisulcus</taxon>
    </lineage>
</organism>
<dbReference type="SUPFAM" id="SSF52540">
    <property type="entry name" value="P-loop containing nucleoside triphosphate hydrolases"/>
    <property type="match status" value="1"/>
</dbReference>
<evidence type="ECO:0000256" key="1">
    <source>
        <dbReference type="ARBA" id="ARBA00022741"/>
    </source>
</evidence>
<gene>
    <name evidence="4" type="ORF">ADUPG1_009416</name>
</gene>
<evidence type="ECO:0000313" key="4">
    <source>
        <dbReference type="EMBL" id="GKT36450.1"/>
    </source>
</evidence>
<proteinExistence type="inferred from homology"/>
<dbReference type="EMBL" id="BQXS01011227">
    <property type="protein sequence ID" value="GKT36450.1"/>
    <property type="molecule type" value="Genomic_DNA"/>
</dbReference>
<reference evidence="4" key="1">
    <citation type="submission" date="2022-03" db="EMBL/GenBank/DDBJ databases">
        <title>Draft genome sequence of Aduncisulcus paluster, a free-living microaerophilic Fornicata.</title>
        <authorList>
            <person name="Yuyama I."/>
            <person name="Kume K."/>
            <person name="Tamura T."/>
            <person name="Inagaki Y."/>
            <person name="Hashimoto T."/>
        </authorList>
    </citation>
    <scope>NUCLEOTIDE SEQUENCE</scope>
    <source>
        <strain evidence="4">NY0171</strain>
    </source>
</reference>
<keyword evidence="2 3" id="KW-0342">GTP-binding</keyword>
<dbReference type="NCBIfam" id="TIGR00231">
    <property type="entry name" value="small_GTP"/>
    <property type="match status" value="1"/>
</dbReference>
<dbReference type="CDD" id="cd00878">
    <property type="entry name" value="Arf_Arl"/>
    <property type="match status" value="1"/>
</dbReference>
<name>A0ABQ5KVH1_9EUKA</name>
<dbReference type="InterPro" id="IPR006689">
    <property type="entry name" value="Small_GTPase_ARF/SAR"/>
</dbReference>
<accession>A0ABQ5KVH1</accession>
<dbReference type="Proteomes" id="UP001057375">
    <property type="component" value="Unassembled WGS sequence"/>
</dbReference>
<sequence length="185" mass="20762">MGSLIAKLFKFKRDVNITLVGLDASGKTTALYKLKLGEATATQPTIGFNLETVEYKNLSFNVYDIGGQHKLRPMWHYYYSGADALIYMMDSSDLDDERLEEARASFYDMITSDKAAGVPVLVYANKQDVPHAISPEGVTRNLGLLKVHDRPWHVQGACARSGEGLYEGLEWLSAELKKQKKRSRK</sequence>
<dbReference type="PANTHER" id="PTHR11711">
    <property type="entry name" value="ADP RIBOSYLATION FACTOR-RELATED"/>
    <property type="match status" value="1"/>
</dbReference>
<dbReference type="InterPro" id="IPR027417">
    <property type="entry name" value="P-loop_NTPase"/>
</dbReference>
<dbReference type="InterPro" id="IPR024156">
    <property type="entry name" value="Small_GTPase_ARF"/>
</dbReference>
<protein>
    <submittedName>
        <fullName evidence="4">Small GTPase superfamily, ARF/SAR type like protein</fullName>
    </submittedName>
</protein>
<dbReference type="SMART" id="SM00178">
    <property type="entry name" value="SAR"/>
    <property type="match status" value="1"/>
</dbReference>
<evidence type="ECO:0000313" key="5">
    <source>
        <dbReference type="Proteomes" id="UP001057375"/>
    </source>
</evidence>
<evidence type="ECO:0000256" key="2">
    <source>
        <dbReference type="ARBA" id="ARBA00023134"/>
    </source>
</evidence>
<dbReference type="PRINTS" id="PR00328">
    <property type="entry name" value="SAR1GTPBP"/>
</dbReference>
<keyword evidence="1 3" id="KW-0547">Nucleotide-binding</keyword>
<dbReference type="Pfam" id="PF00025">
    <property type="entry name" value="Arf"/>
    <property type="match status" value="1"/>
</dbReference>
<keyword evidence="5" id="KW-1185">Reference proteome</keyword>
<evidence type="ECO:0000256" key="3">
    <source>
        <dbReference type="RuleBase" id="RU003925"/>
    </source>
</evidence>
<comment type="similarity">
    <text evidence="3">Belongs to the small GTPase superfamily. Arf family.</text>
</comment>
<dbReference type="InterPro" id="IPR005225">
    <property type="entry name" value="Small_GTP-bd"/>
</dbReference>
<dbReference type="SMART" id="SM00177">
    <property type="entry name" value="ARF"/>
    <property type="match status" value="1"/>
</dbReference>
<dbReference type="PROSITE" id="PS51417">
    <property type="entry name" value="ARF"/>
    <property type="match status" value="1"/>
</dbReference>